<dbReference type="InterPro" id="IPR003591">
    <property type="entry name" value="Leu-rich_rpt_typical-subtyp"/>
</dbReference>
<dbReference type="GO" id="GO:0038023">
    <property type="term" value="F:signaling receptor activity"/>
    <property type="evidence" value="ECO:0007669"/>
    <property type="project" value="TreeGrafter"/>
</dbReference>
<dbReference type="InterPro" id="IPR000157">
    <property type="entry name" value="TIR_dom"/>
</dbReference>
<dbReference type="Pfam" id="PF13855">
    <property type="entry name" value="LRR_8"/>
    <property type="match status" value="6"/>
</dbReference>
<dbReference type="EMBL" id="JADWDJ010000013">
    <property type="protein sequence ID" value="KAG5270942.1"/>
    <property type="molecule type" value="Genomic_DNA"/>
</dbReference>
<feature type="transmembrane region" description="Helical" evidence="14">
    <location>
        <begin position="744"/>
        <end position="767"/>
    </location>
</feature>
<evidence type="ECO:0000256" key="10">
    <source>
        <dbReference type="ARBA" id="ARBA00023136"/>
    </source>
</evidence>
<dbReference type="Gene3D" id="3.80.10.10">
    <property type="entry name" value="Ribonuclease Inhibitor"/>
    <property type="match status" value="4"/>
</dbReference>
<name>A0AAV6GBR9_9TELE</name>
<keyword evidence="11" id="KW-0675">Receptor</keyword>
<evidence type="ECO:0000256" key="7">
    <source>
        <dbReference type="ARBA" id="ARBA00022737"/>
    </source>
</evidence>
<evidence type="ECO:0000313" key="16">
    <source>
        <dbReference type="EMBL" id="KAG5270942.1"/>
    </source>
</evidence>
<dbReference type="AlphaFoldDB" id="A0AAV6GBR9"/>
<comment type="similarity">
    <text evidence="2">Belongs to the Toll-like receptor family.</text>
</comment>
<dbReference type="Proteomes" id="UP000823561">
    <property type="component" value="Chromosome 13"/>
</dbReference>
<evidence type="ECO:0000256" key="8">
    <source>
        <dbReference type="ARBA" id="ARBA00022859"/>
    </source>
</evidence>
<accession>A0AAV6GBR9</accession>
<dbReference type="FunFam" id="3.80.10.10:FF:001164">
    <property type="entry name" value="GH01279p"/>
    <property type="match status" value="2"/>
</dbReference>
<keyword evidence="7" id="KW-0677">Repeat</keyword>
<feature type="domain" description="TIR" evidence="15">
    <location>
        <begin position="798"/>
        <end position="945"/>
    </location>
</feature>
<gene>
    <name evidence="16" type="ORF">AALO_G00174080</name>
</gene>
<dbReference type="SMART" id="SM00365">
    <property type="entry name" value="LRR_SD22"/>
    <property type="match status" value="8"/>
</dbReference>
<organism evidence="16 17">
    <name type="scientific">Alosa alosa</name>
    <name type="common">allis shad</name>
    <dbReference type="NCBI Taxonomy" id="278164"/>
    <lineage>
        <taxon>Eukaryota</taxon>
        <taxon>Metazoa</taxon>
        <taxon>Chordata</taxon>
        <taxon>Craniata</taxon>
        <taxon>Vertebrata</taxon>
        <taxon>Euteleostomi</taxon>
        <taxon>Actinopterygii</taxon>
        <taxon>Neopterygii</taxon>
        <taxon>Teleostei</taxon>
        <taxon>Clupei</taxon>
        <taxon>Clupeiformes</taxon>
        <taxon>Clupeoidei</taxon>
        <taxon>Clupeidae</taxon>
        <taxon>Alosa</taxon>
    </lineage>
</organism>
<keyword evidence="13" id="KW-0395">Inflammatory response</keyword>
<dbReference type="SMART" id="SM00369">
    <property type="entry name" value="LRR_TYP"/>
    <property type="match status" value="14"/>
</dbReference>
<dbReference type="PROSITE" id="PS50104">
    <property type="entry name" value="TIR"/>
    <property type="match status" value="1"/>
</dbReference>
<reference evidence="16" key="1">
    <citation type="submission" date="2020-10" db="EMBL/GenBank/DDBJ databases">
        <title>Chromosome-scale genome assembly of the Allis shad, Alosa alosa.</title>
        <authorList>
            <person name="Margot Z."/>
            <person name="Christophe K."/>
            <person name="Cabau C."/>
            <person name="Louis A."/>
            <person name="Berthelot C."/>
            <person name="Parey E."/>
            <person name="Roest Crollius H."/>
            <person name="Montfort J."/>
            <person name="Robinson-Rechavi M."/>
            <person name="Bucao C."/>
            <person name="Bouchez O."/>
            <person name="Gislard M."/>
            <person name="Lluch J."/>
            <person name="Milhes M."/>
            <person name="Lampietro C."/>
            <person name="Lopez Roques C."/>
            <person name="Donnadieu C."/>
            <person name="Braasch I."/>
            <person name="Desvignes T."/>
            <person name="Postlethwait J."/>
            <person name="Bobe J."/>
            <person name="Guiguen Y."/>
        </authorList>
    </citation>
    <scope>NUCLEOTIDE SEQUENCE</scope>
    <source>
        <strain evidence="16">M-15738</strain>
        <tissue evidence="16">Blood</tissue>
    </source>
</reference>
<proteinExistence type="inferred from homology"/>
<keyword evidence="3" id="KW-0399">Innate immunity</keyword>
<dbReference type="InterPro" id="IPR032675">
    <property type="entry name" value="LRR_dom_sf"/>
</dbReference>
<dbReference type="PRINTS" id="PR00019">
    <property type="entry name" value="LEURICHRPT"/>
</dbReference>
<dbReference type="PROSITE" id="PS51257">
    <property type="entry name" value="PROKAR_LIPOPROTEIN"/>
    <property type="match status" value="1"/>
</dbReference>
<dbReference type="InterPro" id="IPR035897">
    <property type="entry name" value="Toll_tir_struct_dom_sf"/>
</dbReference>
<keyword evidence="17" id="KW-1185">Reference proteome</keyword>
<evidence type="ECO:0000256" key="4">
    <source>
        <dbReference type="ARBA" id="ARBA00022614"/>
    </source>
</evidence>
<comment type="subcellular location">
    <subcellularLocation>
        <location evidence="1">Membrane</location>
        <topology evidence="1">Single-pass type I membrane protein</topology>
    </subcellularLocation>
</comment>
<keyword evidence="9 14" id="KW-1133">Transmembrane helix</keyword>
<dbReference type="SUPFAM" id="SSF52058">
    <property type="entry name" value="L domain-like"/>
    <property type="match status" value="2"/>
</dbReference>
<dbReference type="FunFam" id="3.40.50.10140:FF:000001">
    <property type="entry name" value="Toll-like receptor 2"/>
    <property type="match status" value="1"/>
</dbReference>
<comment type="caution">
    <text evidence="16">The sequence shown here is derived from an EMBL/GenBank/DDBJ whole genome shotgun (WGS) entry which is preliminary data.</text>
</comment>
<dbReference type="SUPFAM" id="SSF52200">
    <property type="entry name" value="Toll/Interleukin receptor TIR domain"/>
    <property type="match status" value="1"/>
</dbReference>
<evidence type="ECO:0000256" key="13">
    <source>
        <dbReference type="ARBA" id="ARBA00023198"/>
    </source>
</evidence>
<protein>
    <recommendedName>
        <fullName evidence="15">TIR domain-containing protein</fullName>
    </recommendedName>
</protein>
<keyword evidence="4" id="KW-0433">Leucine-rich repeat</keyword>
<keyword evidence="8" id="KW-0391">Immunity</keyword>
<dbReference type="PROSITE" id="PS51450">
    <property type="entry name" value="LRR"/>
    <property type="match status" value="7"/>
</dbReference>
<sequence length="986" mass="113522">MIKYKFLSIFLGPALTIASCLIQVIFGYSYKNCIEVSHHNEFKCINRYAKSLTAFVEDLPPTATILNISHNTLSKIPPHSFAHLQNLTHLTLDSNNISNITENVFNNLNNLKSLNLSSNNLARLHPCTFKNLYALTELLLSNNKLQSLPPSIFNASTCLKTLIIRKNALSNFSAVVESVKGLTNLTKLDLSYNRLTSLENSANLPSSLQLLYLNNNNLSHLRCQPDLFSRICRLDLSNNNLSSIHFKGLNLSNIKFLRLRLTKVTVPELLKLAPSLNPAHVDFSGLNLGQRNNSLIKTLCWLLRNSSTELQSMVLQHNIIYYLQDRLFFNCTNLKGSLDLSWNILRRVGCLEFLEGQYGLQKITVEHNLLTELNSCQSLPFQHHFNLTTELSFRYNRILKVNKFAFVHTPCLKILKLNINTIAFMDHHALRYLTNLTTLRLDNNLLTDLYNDSFIDLHSLETLNLRNNQISVIFKETFQSLKRLNILDLGGNKISQFREGAFTGLESLRNIYFDRNRLKKIDIYSFAKLSATLRVLDLQSNNIRYMKEQTTSPFANFSKLEDLKLDAQQPYGITLLPHAFFSGLISLTSLSLTNNHISSFRSDTFDDLPNLEYLHLDTSCVGVIPLPPGIFKNLQKLKILQAENMGIGSISEHVFWNLTSLHRLQLNRNAMTTVDPVVFEKLPNLTYLDLRNTPLSCTCHNSELQNWTNTNQRVQIVYLYSMRCPDLSNSSFYNFDTKVCYLDIGVYLFASTSNVVFLLTILPLLYVKLYWKLKYSYYVFRSWFGEQWRRLRDAEEECKYDAFISYNSADEEWVLKKLVPNLEGNSSPLRLCLHHRDFEPGRYIVDNIVSAVYKSRKTVCVVSQHFLRSEWCSLEIQLASHLLFHELRDVLVLVFLEHIPERQISAYHRMRKVMLKKTYLQWPGSDCADPAQAQELFWVQLRRALRSSGSRGLADVKERAGEEDTLGEELRVNQPQTDNGRNFILL</sequence>
<dbReference type="PANTHER" id="PTHR24365">
    <property type="entry name" value="TOLL-LIKE RECEPTOR"/>
    <property type="match status" value="1"/>
</dbReference>
<evidence type="ECO:0000256" key="3">
    <source>
        <dbReference type="ARBA" id="ARBA00022588"/>
    </source>
</evidence>
<dbReference type="GO" id="GO:0005886">
    <property type="term" value="C:plasma membrane"/>
    <property type="evidence" value="ECO:0007669"/>
    <property type="project" value="TreeGrafter"/>
</dbReference>
<dbReference type="GO" id="GO:0006954">
    <property type="term" value="P:inflammatory response"/>
    <property type="evidence" value="ECO:0007669"/>
    <property type="project" value="UniProtKB-KW"/>
</dbReference>
<evidence type="ECO:0000256" key="1">
    <source>
        <dbReference type="ARBA" id="ARBA00004479"/>
    </source>
</evidence>
<dbReference type="Pfam" id="PF01582">
    <property type="entry name" value="TIR"/>
    <property type="match status" value="1"/>
</dbReference>
<keyword evidence="6" id="KW-0732">Signal</keyword>
<evidence type="ECO:0000256" key="12">
    <source>
        <dbReference type="ARBA" id="ARBA00023180"/>
    </source>
</evidence>
<evidence type="ECO:0000256" key="5">
    <source>
        <dbReference type="ARBA" id="ARBA00022692"/>
    </source>
</evidence>
<evidence type="ECO:0000256" key="6">
    <source>
        <dbReference type="ARBA" id="ARBA00022729"/>
    </source>
</evidence>
<keyword evidence="5 14" id="KW-0812">Transmembrane</keyword>
<dbReference type="GO" id="GO:0002224">
    <property type="term" value="P:toll-like receptor signaling pathway"/>
    <property type="evidence" value="ECO:0007669"/>
    <property type="project" value="TreeGrafter"/>
</dbReference>
<dbReference type="SMART" id="SM00255">
    <property type="entry name" value="TIR"/>
    <property type="match status" value="1"/>
</dbReference>
<evidence type="ECO:0000256" key="2">
    <source>
        <dbReference type="ARBA" id="ARBA00009634"/>
    </source>
</evidence>
<dbReference type="InterPro" id="IPR001611">
    <property type="entry name" value="Leu-rich_rpt"/>
</dbReference>
<evidence type="ECO:0000313" key="17">
    <source>
        <dbReference type="Proteomes" id="UP000823561"/>
    </source>
</evidence>
<dbReference type="Gene3D" id="3.40.50.10140">
    <property type="entry name" value="Toll/interleukin-1 receptor homology (TIR) domain"/>
    <property type="match status" value="1"/>
</dbReference>
<evidence type="ECO:0000256" key="9">
    <source>
        <dbReference type="ARBA" id="ARBA00022989"/>
    </source>
</evidence>
<evidence type="ECO:0000256" key="14">
    <source>
        <dbReference type="SAM" id="Phobius"/>
    </source>
</evidence>
<dbReference type="PANTHER" id="PTHR24365:SF545">
    <property type="entry name" value="TOLL-LIKE RECEPTOR 12"/>
    <property type="match status" value="1"/>
</dbReference>
<dbReference type="GO" id="GO:0045087">
    <property type="term" value="P:innate immune response"/>
    <property type="evidence" value="ECO:0007669"/>
    <property type="project" value="UniProtKB-KW"/>
</dbReference>
<evidence type="ECO:0000256" key="11">
    <source>
        <dbReference type="ARBA" id="ARBA00023170"/>
    </source>
</evidence>
<keyword evidence="10 14" id="KW-0472">Membrane</keyword>
<evidence type="ECO:0000259" key="15">
    <source>
        <dbReference type="PROSITE" id="PS50104"/>
    </source>
</evidence>
<keyword evidence="12" id="KW-0325">Glycoprotein</keyword>